<dbReference type="GO" id="GO:0004674">
    <property type="term" value="F:protein serine/threonine kinase activity"/>
    <property type="evidence" value="ECO:0007669"/>
    <property type="project" value="UniProtKB-KW"/>
</dbReference>
<evidence type="ECO:0000256" key="1">
    <source>
        <dbReference type="ARBA" id="ARBA00004162"/>
    </source>
</evidence>
<feature type="domain" description="Protein kinase" evidence="21">
    <location>
        <begin position="648"/>
        <end position="931"/>
    </location>
</feature>
<evidence type="ECO:0000256" key="17">
    <source>
        <dbReference type="ARBA" id="ARBA00023180"/>
    </source>
</evidence>
<feature type="chain" id="PRO_5018628393" evidence="20">
    <location>
        <begin position="23"/>
        <end position="951"/>
    </location>
</feature>
<evidence type="ECO:0000259" key="21">
    <source>
        <dbReference type="PROSITE" id="PS50011"/>
    </source>
</evidence>
<dbReference type="Pfam" id="PF23598">
    <property type="entry name" value="LRR_14"/>
    <property type="match status" value="1"/>
</dbReference>
<keyword evidence="10" id="KW-0677">Repeat</keyword>
<evidence type="ECO:0000256" key="15">
    <source>
        <dbReference type="ARBA" id="ARBA00023136"/>
    </source>
</evidence>
<keyword evidence="12 22" id="KW-0418">Kinase</keyword>
<dbReference type="InterPro" id="IPR055414">
    <property type="entry name" value="LRR_R13L4/SHOC2-like"/>
</dbReference>
<dbReference type="SMART" id="SM00220">
    <property type="entry name" value="S_TKc"/>
    <property type="match status" value="1"/>
</dbReference>
<keyword evidence="14 19" id="KW-1133">Transmembrane helix</keyword>
<protein>
    <submittedName>
        <fullName evidence="22">Receptor-like protein kinase HSL1</fullName>
    </submittedName>
</protein>
<evidence type="ECO:0000256" key="10">
    <source>
        <dbReference type="ARBA" id="ARBA00022737"/>
    </source>
</evidence>
<dbReference type="FunFam" id="3.80.10.10:FF:000228">
    <property type="entry name" value="Leucine-rich repeat receptor-like serine/threonine-protein kinase BAM1"/>
    <property type="match status" value="1"/>
</dbReference>
<keyword evidence="11 18" id="KW-0547">Nucleotide-binding</keyword>
<keyword evidence="3" id="KW-1003">Cell membrane</keyword>
<keyword evidence="7" id="KW-0808">Transferase</keyword>
<dbReference type="GO" id="GO:0009791">
    <property type="term" value="P:post-embryonic development"/>
    <property type="evidence" value="ECO:0007669"/>
    <property type="project" value="UniProtKB-ARBA"/>
</dbReference>
<evidence type="ECO:0000256" key="16">
    <source>
        <dbReference type="ARBA" id="ARBA00023170"/>
    </source>
</evidence>
<comment type="subcellular location">
    <subcellularLocation>
        <location evidence="1">Cell membrane</location>
        <topology evidence="1">Single-pass membrane protein</topology>
    </subcellularLocation>
</comment>
<keyword evidence="8 19" id="KW-0812">Transmembrane</keyword>
<evidence type="ECO:0000256" key="14">
    <source>
        <dbReference type="ARBA" id="ARBA00022989"/>
    </source>
</evidence>
<evidence type="ECO:0000256" key="7">
    <source>
        <dbReference type="ARBA" id="ARBA00022679"/>
    </source>
</evidence>
<dbReference type="InterPro" id="IPR011009">
    <property type="entry name" value="Kinase-like_dom_sf"/>
</dbReference>
<evidence type="ECO:0000256" key="8">
    <source>
        <dbReference type="ARBA" id="ARBA00022692"/>
    </source>
</evidence>
<dbReference type="GO" id="GO:0005524">
    <property type="term" value="F:ATP binding"/>
    <property type="evidence" value="ECO:0007669"/>
    <property type="project" value="UniProtKB-UniRule"/>
</dbReference>
<keyword evidence="17" id="KW-0325">Glycoprotein</keyword>
<dbReference type="FunFam" id="1.10.510.10:FF:000632">
    <property type="entry name" value="leucine-rich repeat receptor-like protein kinase TDR"/>
    <property type="match status" value="1"/>
</dbReference>
<keyword evidence="15 19" id="KW-0472">Membrane</keyword>
<dbReference type="GO" id="GO:0048608">
    <property type="term" value="P:reproductive structure development"/>
    <property type="evidence" value="ECO:0007669"/>
    <property type="project" value="UniProtKB-ARBA"/>
</dbReference>
<evidence type="ECO:0000256" key="6">
    <source>
        <dbReference type="ARBA" id="ARBA00022614"/>
    </source>
</evidence>
<dbReference type="AlphaFoldDB" id="A0A3S3Q275"/>
<keyword evidence="16 22" id="KW-0675">Receptor</keyword>
<dbReference type="SUPFAM" id="SSF52058">
    <property type="entry name" value="L domain-like"/>
    <property type="match status" value="2"/>
</dbReference>
<dbReference type="SUPFAM" id="SSF56112">
    <property type="entry name" value="Protein kinase-like (PK-like)"/>
    <property type="match status" value="1"/>
</dbReference>
<evidence type="ECO:0000256" key="12">
    <source>
        <dbReference type="ARBA" id="ARBA00022777"/>
    </source>
</evidence>
<dbReference type="EMBL" id="QPKB01000002">
    <property type="protein sequence ID" value="RWR77906.1"/>
    <property type="molecule type" value="Genomic_DNA"/>
</dbReference>
<dbReference type="InterPro" id="IPR008271">
    <property type="entry name" value="Ser/Thr_kinase_AS"/>
</dbReference>
<accession>A0A3S3Q275</accession>
<dbReference type="GO" id="GO:1905393">
    <property type="term" value="P:plant organ formation"/>
    <property type="evidence" value="ECO:0007669"/>
    <property type="project" value="UniProtKB-ARBA"/>
</dbReference>
<feature type="transmembrane region" description="Helical" evidence="19">
    <location>
        <begin position="588"/>
        <end position="606"/>
    </location>
</feature>
<dbReference type="Pfam" id="PF00560">
    <property type="entry name" value="LRR_1"/>
    <property type="match status" value="3"/>
</dbReference>
<keyword evidence="13 18" id="KW-0067">ATP-binding</keyword>
<dbReference type="SMART" id="SM00369">
    <property type="entry name" value="LRR_TYP"/>
    <property type="match status" value="7"/>
</dbReference>
<evidence type="ECO:0000313" key="23">
    <source>
        <dbReference type="Proteomes" id="UP000283530"/>
    </source>
</evidence>
<evidence type="ECO:0000256" key="3">
    <source>
        <dbReference type="ARBA" id="ARBA00022475"/>
    </source>
</evidence>
<dbReference type="FunFam" id="3.80.10.10:FF:000330">
    <property type="entry name" value="Receptor protein-tyrosine kinase CEPR1"/>
    <property type="match status" value="1"/>
</dbReference>
<dbReference type="InterPro" id="IPR017441">
    <property type="entry name" value="Protein_kinase_ATP_BS"/>
</dbReference>
<dbReference type="PROSITE" id="PS00108">
    <property type="entry name" value="PROTEIN_KINASE_ST"/>
    <property type="match status" value="1"/>
</dbReference>
<reference evidence="22 23" key="1">
    <citation type="journal article" date="2019" name="Nat. Plants">
        <title>Stout camphor tree genome fills gaps in understanding of flowering plant genome evolution.</title>
        <authorList>
            <person name="Chaw S.M."/>
            <person name="Liu Y.C."/>
            <person name="Wu Y.W."/>
            <person name="Wang H.Y."/>
            <person name="Lin C.I."/>
            <person name="Wu C.S."/>
            <person name="Ke H.M."/>
            <person name="Chang L.Y."/>
            <person name="Hsu C.Y."/>
            <person name="Yang H.T."/>
            <person name="Sudianto E."/>
            <person name="Hsu M.H."/>
            <person name="Wu K.P."/>
            <person name="Wang L.N."/>
            <person name="Leebens-Mack J.H."/>
            <person name="Tsai I.J."/>
        </authorList>
    </citation>
    <scope>NUCLEOTIDE SEQUENCE [LARGE SCALE GENOMIC DNA]</scope>
    <source>
        <strain evidence="23">cv. Chaw 1501</strain>
        <tissue evidence="22">Young leaves</tissue>
    </source>
</reference>
<dbReference type="PANTHER" id="PTHR48056:SF81">
    <property type="entry name" value="RECEPTOR PROTEIN-TYROSINE KINASE CEPR1"/>
    <property type="match status" value="1"/>
</dbReference>
<dbReference type="Proteomes" id="UP000283530">
    <property type="component" value="Unassembled WGS sequence"/>
</dbReference>
<organism evidence="22 23">
    <name type="scientific">Cinnamomum micranthum f. kanehirae</name>
    <dbReference type="NCBI Taxonomy" id="337451"/>
    <lineage>
        <taxon>Eukaryota</taxon>
        <taxon>Viridiplantae</taxon>
        <taxon>Streptophyta</taxon>
        <taxon>Embryophyta</taxon>
        <taxon>Tracheophyta</taxon>
        <taxon>Spermatophyta</taxon>
        <taxon>Magnoliopsida</taxon>
        <taxon>Magnoliidae</taxon>
        <taxon>Laurales</taxon>
        <taxon>Lauraceae</taxon>
        <taxon>Cinnamomum</taxon>
    </lineage>
</organism>
<dbReference type="Pfam" id="PF00069">
    <property type="entry name" value="Pkinase"/>
    <property type="match status" value="1"/>
</dbReference>
<evidence type="ECO:0000256" key="2">
    <source>
        <dbReference type="ARBA" id="ARBA00022473"/>
    </source>
</evidence>
<dbReference type="GO" id="GO:0033612">
    <property type="term" value="F:receptor serine/threonine kinase binding"/>
    <property type="evidence" value="ECO:0007669"/>
    <property type="project" value="TreeGrafter"/>
</dbReference>
<dbReference type="STRING" id="337451.A0A3S3Q275"/>
<dbReference type="OrthoDB" id="642113at2759"/>
<evidence type="ECO:0000313" key="22">
    <source>
        <dbReference type="EMBL" id="RWR77906.1"/>
    </source>
</evidence>
<dbReference type="InterPro" id="IPR032675">
    <property type="entry name" value="LRR_dom_sf"/>
</dbReference>
<evidence type="ECO:0000256" key="4">
    <source>
        <dbReference type="ARBA" id="ARBA00022527"/>
    </source>
</evidence>
<keyword evidence="4" id="KW-0723">Serine/threonine-protein kinase</keyword>
<evidence type="ECO:0000256" key="18">
    <source>
        <dbReference type="PROSITE-ProRule" id="PRU10141"/>
    </source>
</evidence>
<dbReference type="InterPro" id="IPR050647">
    <property type="entry name" value="Plant_LRR-RLKs"/>
</dbReference>
<evidence type="ECO:0000256" key="5">
    <source>
        <dbReference type="ARBA" id="ARBA00022553"/>
    </source>
</evidence>
<sequence length="951" mass="106130">MALFKIILYILSCLSLFILSFQAPLQNQSHFFTLMKTSLSGNSISKWSTLTEGDQYCNYPGIACDNDGYVVEIDLSAWSVLGRIPNDICSYVQKLRVLRLGHNDLRGGFPTGVFNCSFLEELNLSTSNLAGNLPNFSQMKSLRVLDLSNNQFSGEFPISVTNVTSLEVLNFNENSGFSMWQLPYEVTQLKNLRSLFLMTCSLHGQIPPWIGNMTSLVDLELSGNSLDGPIPVELGELRNLQLLELYYNQLTGEIPEELGNLTQMFDLDISVNRLTGKIPVSICELPKLRFLQLYNNSLTGEIPLAIGNSTSLHILSVYENFLMGELPPNIGKFTELVGLDVSENHLSGELPKEVCKNGKLFYFLVLDNQFSGGLPENYAKCESLLRFRVSYNHLSGPIPEGLLGLPHASIIDLSYNLFDGMLPKSIGNARNLSELYIQTNRISGSLPSEISQAANLVKIDLSKNLLSGPIPPEIGNLRKLNLLLLQGNKLVSSIPESLSSLKSLNLLNLSNNLLTGNIPESLCELLPNSLDFSNNRLSGPVPLPLIKEGLAESFSGNPKLCAPVYFNSSIPSLPLCLRPNTRKRLNTIWVIATTVLVVIVGFLLFLKRWYGRERLVIEQNGFSSTSFSYEMTSFRRLSFDQDEIMKALIDKNIVGYGGSGTVYKIELRNGQSFAVKKLWAGKTKDPSSDQLLLDRELKAEVDTLGKIRHKNIVKLYCCFSNWDSNLLVYEYMSNGNLWDMLHRGKVLLDWPTRHTIAVGIAQGLAYLHHDLLPPIIHRDVKSTNILLNADFLPKVADFGIAKVLHSKGKDSTTTAVAGTYGYLAPEYAYSSKATVKCDVYSFGVVLMELITGKRPIEQEFGENRNIIFWVAQKVLTKEGIMEVLDERLSGSFKDEMIQVLRIAIRCTCSVPALRPTMNEVVQLLMDADPCRFDAFKRWDKLKEESSPTMKA</sequence>
<keyword evidence="9 20" id="KW-0732">Signal</keyword>
<dbReference type="InterPro" id="IPR001611">
    <property type="entry name" value="Leu-rich_rpt"/>
</dbReference>
<evidence type="ECO:0000256" key="13">
    <source>
        <dbReference type="ARBA" id="ARBA00022840"/>
    </source>
</evidence>
<dbReference type="GO" id="GO:0048367">
    <property type="term" value="P:shoot system development"/>
    <property type="evidence" value="ECO:0007669"/>
    <property type="project" value="UniProtKB-ARBA"/>
</dbReference>
<dbReference type="Gene3D" id="3.30.200.20">
    <property type="entry name" value="Phosphorylase Kinase, domain 1"/>
    <property type="match status" value="1"/>
</dbReference>
<dbReference type="PROSITE" id="PS00107">
    <property type="entry name" value="PROTEIN_KINASE_ATP"/>
    <property type="match status" value="1"/>
</dbReference>
<feature type="binding site" evidence="18">
    <location>
        <position position="682"/>
    </location>
    <ligand>
        <name>ATP</name>
        <dbReference type="ChEBI" id="CHEBI:30616"/>
    </ligand>
</feature>
<dbReference type="GO" id="GO:0005886">
    <property type="term" value="C:plasma membrane"/>
    <property type="evidence" value="ECO:0007669"/>
    <property type="project" value="UniProtKB-SubCell"/>
</dbReference>
<evidence type="ECO:0000256" key="19">
    <source>
        <dbReference type="SAM" id="Phobius"/>
    </source>
</evidence>
<keyword evidence="2" id="KW-0217">Developmental protein</keyword>
<dbReference type="InterPro" id="IPR003591">
    <property type="entry name" value="Leu-rich_rpt_typical-subtyp"/>
</dbReference>
<dbReference type="PROSITE" id="PS50011">
    <property type="entry name" value="PROTEIN_KINASE_DOM"/>
    <property type="match status" value="1"/>
</dbReference>
<keyword evidence="23" id="KW-1185">Reference proteome</keyword>
<feature type="signal peptide" evidence="20">
    <location>
        <begin position="1"/>
        <end position="22"/>
    </location>
</feature>
<gene>
    <name evidence="22" type="ORF">CKAN_00641000</name>
</gene>
<evidence type="ECO:0000256" key="11">
    <source>
        <dbReference type="ARBA" id="ARBA00022741"/>
    </source>
</evidence>
<proteinExistence type="predicted"/>
<evidence type="ECO:0000256" key="20">
    <source>
        <dbReference type="SAM" id="SignalP"/>
    </source>
</evidence>
<keyword evidence="5" id="KW-0597">Phosphoprotein</keyword>
<evidence type="ECO:0000256" key="9">
    <source>
        <dbReference type="ARBA" id="ARBA00022729"/>
    </source>
</evidence>
<name>A0A3S3Q275_9MAGN</name>
<dbReference type="Gene3D" id="3.80.10.10">
    <property type="entry name" value="Ribonuclease Inhibitor"/>
    <property type="match status" value="2"/>
</dbReference>
<dbReference type="Gene3D" id="1.10.510.10">
    <property type="entry name" value="Transferase(Phosphotransferase) domain 1"/>
    <property type="match status" value="1"/>
</dbReference>
<comment type="caution">
    <text evidence="22">The sequence shown here is derived from an EMBL/GenBank/DDBJ whole genome shotgun (WGS) entry which is preliminary data.</text>
</comment>
<keyword evidence="6" id="KW-0433">Leucine-rich repeat</keyword>
<dbReference type="PANTHER" id="PTHR48056">
    <property type="entry name" value="LRR RECEPTOR-LIKE SERINE/THREONINE-PROTEIN KINASE-RELATED"/>
    <property type="match status" value="1"/>
</dbReference>
<dbReference type="InterPro" id="IPR000719">
    <property type="entry name" value="Prot_kinase_dom"/>
</dbReference>
<dbReference type="FunFam" id="3.30.200.20:FF:000530">
    <property type="entry name" value="receptor protein-tyrosine kinase CEPR1"/>
    <property type="match status" value="1"/>
</dbReference>
<dbReference type="FunFam" id="3.80.10.10:FF:000515">
    <property type="entry name" value="Leucine-rich repeat receptor-like protein kinase"/>
    <property type="match status" value="1"/>
</dbReference>